<protein>
    <submittedName>
        <fullName evidence="1">Uncharacterized protein</fullName>
    </submittedName>
</protein>
<keyword evidence="2" id="KW-1185">Reference proteome</keyword>
<dbReference type="PANTHER" id="PTHR33480:SF1">
    <property type="entry name" value="TYR RECOMBINASE DOMAIN-CONTAINING PROTEIN"/>
    <property type="match status" value="1"/>
</dbReference>
<reference evidence="2" key="1">
    <citation type="submission" date="2023-01" db="EMBL/GenBank/DDBJ databases">
        <title>Key to firefly adult light organ development and bioluminescence: homeobox transcription factors regulate luciferase expression and transportation to peroxisome.</title>
        <authorList>
            <person name="Fu X."/>
        </authorList>
    </citation>
    <scope>NUCLEOTIDE SEQUENCE [LARGE SCALE GENOMIC DNA]</scope>
</reference>
<proteinExistence type="predicted"/>
<evidence type="ECO:0000313" key="1">
    <source>
        <dbReference type="EMBL" id="KAK4885177.1"/>
    </source>
</evidence>
<gene>
    <name evidence="1" type="ORF">RN001_001448</name>
</gene>
<dbReference type="AlphaFoldDB" id="A0AAN7PG11"/>
<sequence length="242" mass="28239">MVVNHWNNEISSLATKDLAEKKWNKPVTLPLTKDVMKFRNYVTKVAMDNFELLKKQNSDEQAFKKLVEASLCLTILFNRRRIGDVQITQDVYQTAKVSKLLSLFDKGKGAQYKGQSLSEIDVVPSSESEPEYEENRDEVMVEDSNLNCNENKNFECSEDLSSVDIIGPLSSRPREMPKKGNRVRWTVKQKQVVEKHFKKHIMSKTVPKKEECLYLIEANKDLFYNLDWVRVKTYVYNKYKNV</sequence>
<name>A0AAN7PG11_9COLE</name>
<dbReference type="Proteomes" id="UP001353858">
    <property type="component" value="Unassembled WGS sequence"/>
</dbReference>
<accession>A0AAN7PG11</accession>
<dbReference type="EMBL" id="JARPUR010000001">
    <property type="protein sequence ID" value="KAK4885177.1"/>
    <property type="molecule type" value="Genomic_DNA"/>
</dbReference>
<comment type="caution">
    <text evidence="1">The sequence shown here is derived from an EMBL/GenBank/DDBJ whole genome shotgun (WGS) entry which is preliminary data.</text>
</comment>
<evidence type="ECO:0000313" key="2">
    <source>
        <dbReference type="Proteomes" id="UP001353858"/>
    </source>
</evidence>
<dbReference type="PANTHER" id="PTHR33480">
    <property type="entry name" value="SET DOMAIN-CONTAINING PROTEIN-RELATED"/>
    <property type="match status" value="1"/>
</dbReference>
<organism evidence="1 2">
    <name type="scientific">Aquatica leii</name>
    <dbReference type="NCBI Taxonomy" id="1421715"/>
    <lineage>
        <taxon>Eukaryota</taxon>
        <taxon>Metazoa</taxon>
        <taxon>Ecdysozoa</taxon>
        <taxon>Arthropoda</taxon>
        <taxon>Hexapoda</taxon>
        <taxon>Insecta</taxon>
        <taxon>Pterygota</taxon>
        <taxon>Neoptera</taxon>
        <taxon>Endopterygota</taxon>
        <taxon>Coleoptera</taxon>
        <taxon>Polyphaga</taxon>
        <taxon>Elateriformia</taxon>
        <taxon>Elateroidea</taxon>
        <taxon>Lampyridae</taxon>
        <taxon>Luciolinae</taxon>
        <taxon>Aquatica</taxon>
    </lineage>
</organism>